<feature type="transmembrane region" description="Helical" evidence="6">
    <location>
        <begin position="260"/>
        <end position="280"/>
    </location>
</feature>
<dbReference type="RefSeq" id="XP_022456484.1">
    <property type="nucleotide sequence ID" value="XM_022604969.1"/>
</dbReference>
<proteinExistence type="inferred from homology"/>
<feature type="transmembrane region" description="Helical" evidence="6">
    <location>
        <begin position="344"/>
        <end position="365"/>
    </location>
</feature>
<keyword evidence="8" id="KW-1185">Reference proteome</keyword>
<gene>
    <name evidence="7" type="ORF">KUCA_T00000430001</name>
</gene>
<feature type="transmembrane region" description="Helical" evidence="6">
    <location>
        <begin position="42"/>
        <end position="67"/>
    </location>
</feature>
<feature type="transmembrane region" description="Helical" evidence="6">
    <location>
        <begin position="286"/>
        <end position="308"/>
    </location>
</feature>
<dbReference type="InterPro" id="IPR048254">
    <property type="entry name" value="CDP_ALCOHOL_P_TRANSF_CS"/>
</dbReference>
<dbReference type="STRING" id="1382522.W6MJ63"/>
<evidence type="ECO:0000256" key="4">
    <source>
        <dbReference type="ARBA" id="ARBA00023136"/>
    </source>
</evidence>
<dbReference type="InterPro" id="IPR014472">
    <property type="entry name" value="CHOPT"/>
</dbReference>
<dbReference type="InterPro" id="IPR043130">
    <property type="entry name" value="CDP-OH_PTrfase_TM_dom"/>
</dbReference>
<keyword evidence="3 5" id="KW-0808">Transferase</keyword>
<dbReference type="Proteomes" id="UP000019384">
    <property type="component" value="Unassembled WGS sequence"/>
</dbReference>
<comment type="subcellular location">
    <subcellularLocation>
        <location evidence="1">Membrane</location>
    </subcellularLocation>
</comment>
<dbReference type="InterPro" id="IPR000462">
    <property type="entry name" value="CDP-OH_P_trans"/>
</dbReference>
<evidence type="ECO:0000256" key="1">
    <source>
        <dbReference type="ARBA" id="ARBA00004370"/>
    </source>
</evidence>
<evidence type="ECO:0000313" key="8">
    <source>
        <dbReference type="Proteomes" id="UP000019384"/>
    </source>
</evidence>
<keyword evidence="4 6" id="KW-0472">Membrane</keyword>
<reference evidence="7" key="2">
    <citation type="submission" date="2014-02" db="EMBL/GenBank/DDBJ databases">
        <title>Complete DNA sequence of /Kuraishia capsulata/ illustrates novel genomic features among budding yeasts (/Saccharomycotina/).</title>
        <authorList>
            <person name="Morales L."/>
            <person name="Noel B."/>
            <person name="Porcel B."/>
            <person name="Marcet-Houben M."/>
            <person name="Hullo M-F."/>
            <person name="Sacerdot C."/>
            <person name="Tekaia F."/>
            <person name="Leh-Louis V."/>
            <person name="Despons L."/>
            <person name="Khanna V."/>
            <person name="Aury J-M."/>
            <person name="Barbe V."/>
            <person name="Couloux A."/>
            <person name="Labadie K."/>
            <person name="Pelletier E."/>
            <person name="Souciet J-L."/>
            <person name="Boekhout T."/>
            <person name="Gabaldon T."/>
            <person name="Wincker P."/>
            <person name="Dujon B."/>
        </authorList>
    </citation>
    <scope>NUCLEOTIDE SEQUENCE</scope>
    <source>
        <strain evidence="7">CBS 1993</strain>
    </source>
</reference>
<evidence type="ECO:0000256" key="3">
    <source>
        <dbReference type="ARBA" id="ARBA00022679"/>
    </source>
</evidence>
<organism evidence="7 8">
    <name type="scientific">Kuraishia capsulata CBS 1993</name>
    <dbReference type="NCBI Taxonomy" id="1382522"/>
    <lineage>
        <taxon>Eukaryota</taxon>
        <taxon>Fungi</taxon>
        <taxon>Dikarya</taxon>
        <taxon>Ascomycota</taxon>
        <taxon>Saccharomycotina</taxon>
        <taxon>Pichiomycetes</taxon>
        <taxon>Pichiales</taxon>
        <taxon>Pichiaceae</taxon>
        <taxon>Kuraishia</taxon>
    </lineage>
</organism>
<evidence type="ECO:0000313" key="7">
    <source>
        <dbReference type="EMBL" id="CDK24467.1"/>
    </source>
</evidence>
<dbReference type="PANTHER" id="PTHR10414:SF37">
    <property type="entry name" value="BB IN A BOXCAR, ISOFORM C"/>
    <property type="match status" value="1"/>
</dbReference>
<dbReference type="GO" id="GO:0016020">
    <property type="term" value="C:membrane"/>
    <property type="evidence" value="ECO:0007669"/>
    <property type="project" value="UniProtKB-SubCell"/>
</dbReference>
<protein>
    <submittedName>
        <fullName evidence="7">Uncharacterized protein</fullName>
    </submittedName>
</protein>
<comment type="similarity">
    <text evidence="2 5">Belongs to the CDP-alcohol phosphatidyltransferase class-I family.</text>
</comment>
<dbReference type="PANTHER" id="PTHR10414">
    <property type="entry name" value="ETHANOLAMINEPHOSPHOTRANSFERASE"/>
    <property type="match status" value="1"/>
</dbReference>
<dbReference type="GO" id="GO:0016780">
    <property type="term" value="F:phosphotransferase activity, for other substituted phosphate groups"/>
    <property type="evidence" value="ECO:0007669"/>
    <property type="project" value="InterPro"/>
</dbReference>
<dbReference type="Gene3D" id="1.20.120.1760">
    <property type="match status" value="1"/>
</dbReference>
<feature type="transmembrane region" description="Helical" evidence="6">
    <location>
        <begin position="223"/>
        <end position="240"/>
    </location>
</feature>
<dbReference type="EMBL" id="HG793125">
    <property type="protein sequence ID" value="CDK24467.1"/>
    <property type="molecule type" value="Genomic_DNA"/>
</dbReference>
<keyword evidence="6" id="KW-1133">Transmembrane helix</keyword>
<feature type="transmembrane region" description="Helical" evidence="6">
    <location>
        <begin position="79"/>
        <end position="95"/>
    </location>
</feature>
<keyword evidence="6" id="KW-0812">Transmembrane</keyword>
<evidence type="ECO:0000256" key="2">
    <source>
        <dbReference type="ARBA" id="ARBA00010441"/>
    </source>
</evidence>
<dbReference type="GO" id="GO:0101026">
    <property type="term" value="P:mitotic nuclear membrane biogenesis"/>
    <property type="evidence" value="ECO:0007669"/>
    <property type="project" value="EnsemblFungi"/>
</dbReference>
<name>W6MJ63_9ASCO</name>
<feature type="transmembrane region" description="Helical" evidence="6">
    <location>
        <begin position="169"/>
        <end position="195"/>
    </location>
</feature>
<dbReference type="HOGENOM" id="CLU_035066_5_2_1"/>
<dbReference type="Pfam" id="PF01066">
    <property type="entry name" value="CDP-OH_P_transf"/>
    <property type="match status" value="1"/>
</dbReference>
<dbReference type="GeneID" id="34517872"/>
<accession>W6MJ63</accession>
<dbReference type="OrthoDB" id="196717at2759"/>
<sequence length="388" mass="43945">MGVFIPGDKLSHLKEYKYKSDDRSLLTKFILKKFWVKFECIFPLWMAPNMVTLSGLFFIIGAVLLVFYYDPHLNQPSPWWTYLVYAAAMFFYQTFDACDGIHARKTGQSGPLGELFDHCIDAINTTLSVIVFGSVYQLGWGWKLWLAQFATLCNFYLSTWEEFHTHQLYLSYFSGPVEGIWLLIFFYCLTAYLGAETWSSEAFVLDLSAIDLSSEFPVSMTDTSFAGGAVMLIYNIYSAWSNAMDYHKTQAGKFEASKGLLPFFVFYASNFALLLLEPTIIQKMGFAVVITIGSTIAFAVGRIIIAHLTKQSFPLINAPMFIPLIQYGLINVLTKVYGLSFDLVIGPIVWCGLGLALGLHAWFVVDIVYDITSYLDIWALTIKHKKVE</sequence>
<dbReference type="AlphaFoldDB" id="W6MJ63"/>
<dbReference type="GO" id="GO:0006654">
    <property type="term" value="P:phosphatidic acid biosynthetic process"/>
    <property type="evidence" value="ECO:0007669"/>
    <property type="project" value="EnsemblFungi"/>
</dbReference>
<reference evidence="7" key="1">
    <citation type="submission" date="2013-12" db="EMBL/GenBank/DDBJ databases">
        <authorList>
            <person name="Genoscope - CEA"/>
        </authorList>
    </citation>
    <scope>NUCLEOTIDE SEQUENCE</scope>
    <source>
        <strain evidence="7">CBS 1993</strain>
    </source>
</reference>
<dbReference type="PIRSF" id="PIRSF015665">
    <property type="entry name" value="CHOPT"/>
    <property type="match status" value="1"/>
</dbReference>
<dbReference type="PROSITE" id="PS00379">
    <property type="entry name" value="CDP_ALCOHOL_P_TRANSF"/>
    <property type="match status" value="1"/>
</dbReference>
<evidence type="ECO:0000256" key="6">
    <source>
        <dbReference type="SAM" id="Phobius"/>
    </source>
</evidence>
<evidence type="ECO:0000256" key="5">
    <source>
        <dbReference type="RuleBase" id="RU003750"/>
    </source>
</evidence>